<dbReference type="OrthoDB" id="2123952at2759"/>
<dbReference type="PANTHER" id="PTHR47338:SF7">
    <property type="entry name" value="ZN(II)2CYS6 TRANSCRIPTION FACTOR (EUROFUNG)"/>
    <property type="match status" value="1"/>
</dbReference>
<feature type="region of interest" description="Disordered" evidence="6">
    <location>
        <begin position="141"/>
        <end position="174"/>
    </location>
</feature>
<dbReference type="SUPFAM" id="SSF57701">
    <property type="entry name" value="Zn2/Cys6 DNA-binding domain"/>
    <property type="match status" value="2"/>
</dbReference>
<evidence type="ECO:0000256" key="6">
    <source>
        <dbReference type="SAM" id="MobiDB-lite"/>
    </source>
</evidence>
<evidence type="ECO:0000313" key="8">
    <source>
        <dbReference type="EMBL" id="ORY34962.1"/>
    </source>
</evidence>
<dbReference type="GO" id="GO:0008270">
    <property type="term" value="F:zinc ion binding"/>
    <property type="evidence" value="ECO:0007669"/>
    <property type="project" value="InterPro"/>
</dbReference>
<dbReference type="CDD" id="cd00067">
    <property type="entry name" value="GAL4"/>
    <property type="match status" value="2"/>
</dbReference>
<keyword evidence="9" id="KW-1185">Reference proteome</keyword>
<feature type="domain" description="Zn(2)-C6 fungal-type" evidence="7">
    <location>
        <begin position="103"/>
        <end position="134"/>
    </location>
</feature>
<dbReference type="CDD" id="cd12148">
    <property type="entry name" value="fungal_TF_MHR"/>
    <property type="match status" value="1"/>
</dbReference>
<dbReference type="AlphaFoldDB" id="A0A1Y2BJL2"/>
<evidence type="ECO:0000313" key="9">
    <source>
        <dbReference type="Proteomes" id="UP000193986"/>
    </source>
</evidence>
<feature type="compositionally biased region" description="Basic residues" evidence="6">
    <location>
        <begin position="160"/>
        <end position="170"/>
    </location>
</feature>
<evidence type="ECO:0000256" key="3">
    <source>
        <dbReference type="ARBA" id="ARBA00023015"/>
    </source>
</evidence>
<name>A0A1Y2BJL2_9TREE</name>
<proteinExistence type="predicted"/>
<dbReference type="InterPro" id="IPR036864">
    <property type="entry name" value="Zn2-C6_fun-type_DNA-bd_sf"/>
</dbReference>
<dbReference type="GO" id="GO:0006351">
    <property type="term" value="P:DNA-templated transcription"/>
    <property type="evidence" value="ECO:0007669"/>
    <property type="project" value="InterPro"/>
</dbReference>
<dbReference type="GO" id="GO:0003677">
    <property type="term" value="F:DNA binding"/>
    <property type="evidence" value="ECO:0007669"/>
    <property type="project" value="InterPro"/>
</dbReference>
<gene>
    <name evidence="8" type="ORF">BCR39DRAFT_515811</name>
</gene>
<dbReference type="InterPro" id="IPR007219">
    <property type="entry name" value="XnlR_reg_dom"/>
</dbReference>
<keyword evidence="4" id="KW-0804">Transcription</keyword>
<evidence type="ECO:0000259" key="7">
    <source>
        <dbReference type="PROSITE" id="PS50048"/>
    </source>
</evidence>
<sequence length="690" mass="77246">MSSNTGHALSPNPPLEGDLGFIEPLRTTKRVRTGCLTCRARKIKCDETPGGCRNCERRRVRCDTVPSPDITASDIHDFDAQAILGTFQKSPSTSTDPGQRLAACLACRKARAKCSHSRPQCTRCQRRNIAECQYPSLSPSRQLTPSATARVRTQLGKPRSSAKRSSRKRIASPEAVVTVDQGETETVTGQSSHLAAPSPTVRSKSLFTALPEARIINRLVDTFFECVYPYQANGFLHKGTLRKRIRDGEAPRTLLLAICAISSRFLYLAGTIDSDLFSPIQARLWARQATIDLMTSEEISCDTAAAALLLCKNSSYDGEWNNGISMGAVATRHAVQLGLYGEIDNHSLEGKDWPEIESRRRIMFAAYAGNRKTAAGTTELIVCPSTSMRIQLPCEEQNFDLIMPCVTPVPALEDDDILVDAESYSNVGLLGHYIRLVGLRYLIHLWVNRHHDRTQKSVQLPPNLQSDLEFQSILRKLGVWKATLPERYLLTRENIFARHGSPSLGPFVMLHLWYDMLQSELYNAAHEQCSYAMAASTHEPAEWAKSAQATCIEHATNISKTLRMLRENVGEDFVILDSSLPALCFSSVRLQLRYGRTRGDIADNLRLLLGALEQTSKYFPSALILLRELRRMILDHGLEAWWDDETPTLDLDRLEHPFLRRLKHHEAQNRAEVRVVSSLPFGPRISLTLM</sequence>
<dbReference type="PROSITE" id="PS50048">
    <property type="entry name" value="ZN2_CY6_FUNGAL_2"/>
    <property type="match status" value="2"/>
</dbReference>
<dbReference type="InterPro" id="IPR050815">
    <property type="entry name" value="TF_fung"/>
</dbReference>
<dbReference type="Proteomes" id="UP000193986">
    <property type="component" value="Unassembled WGS sequence"/>
</dbReference>
<dbReference type="InParanoid" id="A0A1Y2BJL2"/>
<dbReference type="GO" id="GO:0000981">
    <property type="term" value="F:DNA-binding transcription factor activity, RNA polymerase II-specific"/>
    <property type="evidence" value="ECO:0007669"/>
    <property type="project" value="InterPro"/>
</dbReference>
<evidence type="ECO:0000256" key="2">
    <source>
        <dbReference type="ARBA" id="ARBA00022723"/>
    </source>
</evidence>
<evidence type="ECO:0000256" key="4">
    <source>
        <dbReference type="ARBA" id="ARBA00023163"/>
    </source>
</evidence>
<dbReference type="Pfam" id="PF00172">
    <property type="entry name" value="Zn_clus"/>
    <property type="match status" value="2"/>
</dbReference>
<evidence type="ECO:0000256" key="1">
    <source>
        <dbReference type="ARBA" id="ARBA00004123"/>
    </source>
</evidence>
<feature type="domain" description="Zn(2)-C6 fungal-type" evidence="7">
    <location>
        <begin position="34"/>
        <end position="62"/>
    </location>
</feature>
<dbReference type="GO" id="GO:0005634">
    <property type="term" value="C:nucleus"/>
    <property type="evidence" value="ECO:0007669"/>
    <property type="project" value="UniProtKB-SubCell"/>
</dbReference>
<dbReference type="SMART" id="SM00066">
    <property type="entry name" value="GAL4"/>
    <property type="match status" value="2"/>
</dbReference>
<dbReference type="Gene3D" id="4.10.240.10">
    <property type="entry name" value="Zn(2)-C6 fungal-type DNA-binding domain"/>
    <property type="match status" value="2"/>
</dbReference>
<dbReference type="PANTHER" id="PTHR47338">
    <property type="entry name" value="ZN(II)2CYS6 TRANSCRIPTION FACTOR (EUROFUNG)-RELATED"/>
    <property type="match status" value="1"/>
</dbReference>
<protein>
    <recommendedName>
        <fullName evidence="7">Zn(2)-C6 fungal-type domain-containing protein</fullName>
    </recommendedName>
</protein>
<organism evidence="8 9">
    <name type="scientific">Naematelia encephala</name>
    <dbReference type="NCBI Taxonomy" id="71784"/>
    <lineage>
        <taxon>Eukaryota</taxon>
        <taxon>Fungi</taxon>
        <taxon>Dikarya</taxon>
        <taxon>Basidiomycota</taxon>
        <taxon>Agaricomycotina</taxon>
        <taxon>Tremellomycetes</taxon>
        <taxon>Tremellales</taxon>
        <taxon>Naemateliaceae</taxon>
        <taxon>Naematelia</taxon>
    </lineage>
</organism>
<reference evidence="8 9" key="1">
    <citation type="submission" date="2016-07" db="EMBL/GenBank/DDBJ databases">
        <title>Pervasive Adenine N6-methylation of Active Genes in Fungi.</title>
        <authorList>
            <consortium name="DOE Joint Genome Institute"/>
            <person name="Mondo S.J."/>
            <person name="Dannebaum R.O."/>
            <person name="Kuo R.C."/>
            <person name="Labutti K."/>
            <person name="Haridas S."/>
            <person name="Kuo A."/>
            <person name="Salamov A."/>
            <person name="Ahrendt S.R."/>
            <person name="Lipzen A."/>
            <person name="Sullivan W."/>
            <person name="Andreopoulos W.B."/>
            <person name="Clum A."/>
            <person name="Lindquist E."/>
            <person name="Daum C."/>
            <person name="Ramamoorthy G.K."/>
            <person name="Gryganskyi A."/>
            <person name="Culley D."/>
            <person name="Magnuson J.K."/>
            <person name="James T.Y."/>
            <person name="O'Malley M.A."/>
            <person name="Stajich J.E."/>
            <person name="Spatafora J.W."/>
            <person name="Visel A."/>
            <person name="Grigoriev I.V."/>
        </authorList>
    </citation>
    <scope>NUCLEOTIDE SEQUENCE [LARGE SCALE GENOMIC DNA]</scope>
    <source>
        <strain evidence="8 9">68-887.2</strain>
    </source>
</reference>
<accession>A0A1Y2BJL2</accession>
<dbReference type="PROSITE" id="PS00463">
    <property type="entry name" value="ZN2_CY6_FUNGAL_1"/>
    <property type="match status" value="2"/>
</dbReference>
<comment type="subcellular location">
    <subcellularLocation>
        <location evidence="1">Nucleus</location>
    </subcellularLocation>
</comment>
<comment type="caution">
    <text evidence="8">The sequence shown here is derived from an EMBL/GenBank/DDBJ whole genome shotgun (WGS) entry which is preliminary data.</text>
</comment>
<dbReference type="STRING" id="71784.A0A1Y2BJL2"/>
<keyword evidence="5" id="KW-0539">Nucleus</keyword>
<keyword evidence="2" id="KW-0479">Metal-binding</keyword>
<dbReference type="Pfam" id="PF04082">
    <property type="entry name" value="Fungal_trans"/>
    <property type="match status" value="1"/>
</dbReference>
<dbReference type="EMBL" id="MCFC01000002">
    <property type="protein sequence ID" value="ORY34962.1"/>
    <property type="molecule type" value="Genomic_DNA"/>
</dbReference>
<dbReference type="InterPro" id="IPR001138">
    <property type="entry name" value="Zn2Cys6_DnaBD"/>
</dbReference>
<keyword evidence="3" id="KW-0805">Transcription regulation</keyword>
<evidence type="ECO:0000256" key="5">
    <source>
        <dbReference type="ARBA" id="ARBA00023242"/>
    </source>
</evidence>